<organism evidence="1 2">
    <name type="scientific">Octopus vulgaris</name>
    <name type="common">Common octopus</name>
    <dbReference type="NCBI Taxonomy" id="6645"/>
    <lineage>
        <taxon>Eukaryota</taxon>
        <taxon>Metazoa</taxon>
        <taxon>Spiralia</taxon>
        <taxon>Lophotrochozoa</taxon>
        <taxon>Mollusca</taxon>
        <taxon>Cephalopoda</taxon>
        <taxon>Coleoidea</taxon>
        <taxon>Octopodiformes</taxon>
        <taxon>Octopoda</taxon>
        <taxon>Incirrata</taxon>
        <taxon>Octopodidae</taxon>
        <taxon>Octopus</taxon>
    </lineage>
</organism>
<dbReference type="AlphaFoldDB" id="A0AA36AHD1"/>
<protein>
    <submittedName>
        <fullName evidence="1">Uncharacterized protein</fullName>
    </submittedName>
</protein>
<evidence type="ECO:0000313" key="1">
    <source>
        <dbReference type="EMBL" id="CAI9716200.1"/>
    </source>
</evidence>
<evidence type="ECO:0000313" key="2">
    <source>
        <dbReference type="Proteomes" id="UP001162480"/>
    </source>
</evidence>
<gene>
    <name evidence="1" type="ORF">OCTVUL_1B017486</name>
</gene>
<sequence length="120" mass="13842">MFFKMSPDLDNFNKPTPCSTNITRIFICADKATEEKRGNSVGIAIRNVLSGNFAYLPFYVIGRVINLRLMPFYRGNHVPSDVLNSSRCFFRNCLNIILLRKKMVYNVTKHGTIHEFEIGY</sequence>
<proteinExistence type="predicted"/>
<keyword evidence="2" id="KW-1185">Reference proteome</keyword>
<name>A0AA36AHD1_OCTVU</name>
<dbReference type="Proteomes" id="UP001162480">
    <property type="component" value="Chromosome 1"/>
</dbReference>
<reference evidence="1" key="1">
    <citation type="submission" date="2023-08" db="EMBL/GenBank/DDBJ databases">
        <authorList>
            <person name="Alioto T."/>
            <person name="Alioto T."/>
            <person name="Gomez Garrido J."/>
        </authorList>
    </citation>
    <scope>NUCLEOTIDE SEQUENCE</scope>
</reference>
<dbReference type="EMBL" id="OX597814">
    <property type="protein sequence ID" value="CAI9716200.1"/>
    <property type="molecule type" value="Genomic_DNA"/>
</dbReference>
<accession>A0AA36AHD1</accession>